<name>A0AAD9X120_9ROSI</name>
<dbReference type="AlphaFoldDB" id="A0AAD9X120"/>
<dbReference type="Proteomes" id="UP001280121">
    <property type="component" value="Unassembled WGS sequence"/>
</dbReference>
<evidence type="ECO:0000313" key="3">
    <source>
        <dbReference type="Proteomes" id="UP001280121"/>
    </source>
</evidence>
<comment type="caution">
    <text evidence="2">The sequence shown here is derived from an EMBL/GenBank/DDBJ whole genome shotgun (WGS) entry which is preliminary data.</text>
</comment>
<keyword evidence="3" id="KW-1185">Reference proteome</keyword>
<dbReference type="PANTHER" id="PTHR48449:SF1">
    <property type="entry name" value="DUF1985 DOMAIN-CONTAINING PROTEIN"/>
    <property type="match status" value="1"/>
</dbReference>
<dbReference type="InterPro" id="IPR015410">
    <property type="entry name" value="DUF1985"/>
</dbReference>
<gene>
    <name evidence="2" type="ORF">Ddye_017532</name>
</gene>
<dbReference type="EMBL" id="JANJYI010000005">
    <property type="protein sequence ID" value="KAK2650043.1"/>
    <property type="molecule type" value="Genomic_DNA"/>
</dbReference>
<accession>A0AAD9X120</accession>
<protein>
    <recommendedName>
        <fullName evidence="1">DUF1985 domain-containing protein</fullName>
    </recommendedName>
</protein>
<dbReference type="Pfam" id="PF09331">
    <property type="entry name" value="DUF1985"/>
    <property type="match status" value="1"/>
</dbReference>
<feature type="domain" description="DUF1985" evidence="1">
    <location>
        <begin position="28"/>
        <end position="146"/>
    </location>
</feature>
<reference evidence="2" key="1">
    <citation type="journal article" date="2023" name="Plant J.">
        <title>Genome sequences and population genomics provide insights into the demographic history, inbreeding, and mutation load of two 'living fossil' tree species of Dipteronia.</title>
        <authorList>
            <person name="Feng Y."/>
            <person name="Comes H.P."/>
            <person name="Chen J."/>
            <person name="Zhu S."/>
            <person name="Lu R."/>
            <person name="Zhang X."/>
            <person name="Li P."/>
            <person name="Qiu J."/>
            <person name="Olsen K.M."/>
            <person name="Qiu Y."/>
        </authorList>
    </citation>
    <scope>NUCLEOTIDE SEQUENCE</scope>
    <source>
        <strain evidence="2">KIB01</strain>
    </source>
</reference>
<organism evidence="2 3">
    <name type="scientific">Dipteronia dyeriana</name>
    <dbReference type="NCBI Taxonomy" id="168575"/>
    <lineage>
        <taxon>Eukaryota</taxon>
        <taxon>Viridiplantae</taxon>
        <taxon>Streptophyta</taxon>
        <taxon>Embryophyta</taxon>
        <taxon>Tracheophyta</taxon>
        <taxon>Spermatophyta</taxon>
        <taxon>Magnoliopsida</taxon>
        <taxon>eudicotyledons</taxon>
        <taxon>Gunneridae</taxon>
        <taxon>Pentapetalae</taxon>
        <taxon>rosids</taxon>
        <taxon>malvids</taxon>
        <taxon>Sapindales</taxon>
        <taxon>Sapindaceae</taxon>
        <taxon>Hippocastanoideae</taxon>
        <taxon>Acereae</taxon>
        <taxon>Dipteronia</taxon>
    </lineage>
</organism>
<evidence type="ECO:0000259" key="1">
    <source>
        <dbReference type="Pfam" id="PF09331"/>
    </source>
</evidence>
<sequence length="151" mass="18172">MAFYFGHFKLRHRRMKFLGAVIHRLLLRDLHHNMLTDEMRFLLGNHLVRFLKLEFYLIIGLCFRVVPNTSLYAAVENGIHQRYFPRADEVSFEELRVALTLEEFQDAYDTVKLCLIYMLNWILMGLNEKFKIPVWQFQLVEDLVAFDYPRV</sequence>
<dbReference type="PANTHER" id="PTHR48449">
    <property type="entry name" value="DUF1985 DOMAIN-CONTAINING PROTEIN"/>
    <property type="match status" value="1"/>
</dbReference>
<evidence type="ECO:0000313" key="2">
    <source>
        <dbReference type="EMBL" id="KAK2650043.1"/>
    </source>
</evidence>
<proteinExistence type="predicted"/>